<dbReference type="STRING" id="1095629.A0A0C9XX74"/>
<gene>
    <name evidence="2" type="ORF">K443DRAFT_3275</name>
</gene>
<proteinExistence type="predicted"/>
<dbReference type="EMBL" id="KN838554">
    <property type="protein sequence ID" value="KIK06224.1"/>
    <property type="molecule type" value="Genomic_DNA"/>
</dbReference>
<evidence type="ECO:0000313" key="2">
    <source>
        <dbReference type="EMBL" id="KIK06224.1"/>
    </source>
</evidence>
<feature type="region of interest" description="Disordered" evidence="1">
    <location>
        <begin position="1"/>
        <end position="53"/>
    </location>
</feature>
<dbReference type="Proteomes" id="UP000054477">
    <property type="component" value="Unassembled WGS sequence"/>
</dbReference>
<dbReference type="AlphaFoldDB" id="A0A0C9XX74"/>
<dbReference type="PANTHER" id="PTHR35179:SF2">
    <property type="entry name" value="START DOMAIN-CONTAINING PROTEIN"/>
    <property type="match status" value="1"/>
</dbReference>
<dbReference type="HOGENOM" id="CLU_030046_0_1_1"/>
<accession>A0A0C9XX74</accession>
<evidence type="ECO:0000313" key="3">
    <source>
        <dbReference type="Proteomes" id="UP000054477"/>
    </source>
</evidence>
<evidence type="ECO:0008006" key="4">
    <source>
        <dbReference type="Google" id="ProtNLM"/>
    </source>
</evidence>
<name>A0A0C9XX74_9AGAR</name>
<sequence length="439" mass="49260">MSAPPMRSSWRNTSNPTPSARPRIPDGLAARGRPSSTVSPNSYRLSTPPNTLPPDRDIMEGLHTTPLQTITIPLPGDEDGDIKITDYDFIGSYNWTNNTTPTIIVPGSPPQWLNRNIPYNVQPDIGPMFCDQNGFRMPSAVLLPLVVAVNKKTEDEGNPPFDWSSVDFVTDRNGLRKLTRWIGQKEVKDFRIDMQLAGDKTVLFNRWEKRTKEQFSGRSFGFNFEKESTTPAPGCKNSTGHHRIVTYDLSGLKMVVRFEVDACFPPPAKSHPRKSTSSIDELAQSLSGVSLSSQPSPSSGLPSPKNSLTVVKGGNYVSASAVIELTTRSEYRQNLYDWKEAYPQLFFSQTAHHFLAVHQRGRFIAVNKRKLTSPELHNVEQIIQPDLRLVRKALDKIKDLVVKYGERGRLTLVCSNGELKLYERKSLDSCLPNDFLELF</sequence>
<dbReference type="OrthoDB" id="420564at2759"/>
<reference evidence="2 3" key="1">
    <citation type="submission" date="2014-04" db="EMBL/GenBank/DDBJ databases">
        <authorList>
            <consortium name="DOE Joint Genome Institute"/>
            <person name="Kuo A."/>
            <person name="Kohler A."/>
            <person name="Nagy L.G."/>
            <person name="Floudas D."/>
            <person name="Copeland A."/>
            <person name="Barry K.W."/>
            <person name="Cichocki N."/>
            <person name="Veneault-Fourrey C."/>
            <person name="LaButti K."/>
            <person name="Lindquist E.A."/>
            <person name="Lipzen A."/>
            <person name="Lundell T."/>
            <person name="Morin E."/>
            <person name="Murat C."/>
            <person name="Sun H."/>
            <person name="Tunlid A."/>
            <person name="Henrissat B."/>
            <person name="Grigoriev I.V."/>
            <person name="Hibbett D.S."/>
            <person name="Martin F."/>
            <person name="Nordberg H.P."/>
            <person name="Cantor M.N."/>
            <person name="Hua S.X."/>
        </authorList>
    </citation>
    <scope>NUCLEOTIDE SEQUENCE [LARGE SCALE GENOMIC DNA]</scope>
    <source>
        <strain evidence="2 3">LaAM-08-1</strain>
    </source>
</reference>
<reference evidence="3" key="2">
    <citation type="submission" date="2015-01" db="EMBL/GenBank/DDBJ databases">
        <title>Evolutionary Origins and Diversification of the Mycorrhizal Mutualists.</title>
        <authorList>
            <consortium name="DOE Joint Genome Institute"/>
            <consortium name="Mycorrhizal Genomics Consortium"/>
            <person name="Kohler A."/>
            <person name="Kuo A."/>
            <person name="Nagy L.G."/>
            <person name="Floudas D."/>
            <person name="Copeland A."/>
            <person name="Barry K.W."/>
            <person name="Cichocki N."/>
            <person name="Veneault-Fourrey C."/>
            <person name="LaButti K."/>
            <person name="Lindquist E.A."/>
            <person name="Lipzen A."/>
            <person name="Lundell T."/>
            <person name="Morin E."/>
            <person name="Murat C."/>
            <person name="Riley R."/>
            <person name="Ohm R."/>
            <person name="Sun H."/>
            <person name="Tunlid A."/>
            <person name="Henrissat B."/>
            <person name="Grigoriev I.V."/>
            <person name="Hibbett D.S."/>
            <person name="Martin F."/>
        </authorList>
    </citation>
    <scope>NUCLEOTIDE SEQUENCE [LARGE SCALE GENOMIC DNA]</scope>
    <source>
        <strain evidence="3">LaAM-08-1</strain>
    </source>
</reference>
<feature type="compositionally biased region" description="Polar residues" evidence="1">
    <location>
        <begin position="9"/>
        <end position="18"/>
    </location>
</feature>
<protein>
    <recommendedName>
        <fullName evidence="4">Geranylgeranyl pyrophosphate synthetase</fullName>
    </recommendedName>
</protein>
<feature type="compositionally biased region" description="Polar residues" evidence="1">
    <location>
        <begin position="34"/>
        <end position="49"/>
    </location>
</feature>
<keyword evidence="3" id="KW-1185">Reference proteome</keyword>
<organism evidence="2 3">
    <name type="scientific">Laccaria amethystina LaAM-08-1</name>
    <dbReference type="NCBI Taxonomy" id="1095629"/>
    <lineage>
        <taxon>Eukaryota</taxon>
        <taxon>Fungi</taxon>
        <taxon>Dikarya</taxon>
        <taxon>Basidiomycota</taxon>
        <taxon>Agaricomycotina</taxon>
        <taxon>Agaricomycetes</taxon>
        <taxon>Agaricomycetidae</taxon>
        <taxon>Agaricales</taxon>
        <taxon>Agaricineae</taxon>
        <taxon>Hydnangiaceae</taxon>
        <taxon>Laccaria</taxon>
    </lineage>
</organism>
<dbReference type="PANTHER" id="PTHR35179">
    <property type="entry name" value="PROTEIN CBG02620"/>
    <property type="match status" value="1"/>
</dbReference>
<evidence type="ECO:0000256" key="1">
    <source>
        <dbReference type="SAM" id="MobiDB-lite"/>
    </source>
</evidence>